<proteinExistence type="inferred from homology"/>
<dbReference type="InterPro" id="IPR048501">
    <property type="entry name" value="Legum_prodom"/>
</dbReference>
<dbReference type="GO" id="GO:0051603">
    <property type="term" value="P:proteolysis involved in protein catabolic process"/>
    <property type="evidence" value="ECO:0007669"/>
    <property type="project" value="TreeGrafter"/>
</dbReference>
<keyword evidence="5" id="KW-1185">Reference proteome</keyword>
<evidence type="ECO:0000256" key="1">
    <source>
        <dbReference type="ARBA" id="ARBA00009941"/>
    </source>
</evidence>
<dbReference type="EMBL" id="JAFBMS010001036">
    <property type="protein sequence ID" value="KAG9329635.1"/>
    <property type="molecule type" value="Genomic_DNA"/>
</dbReference>
<dbReference type="PIRSF" id="PIRSF019663">
    <property type="entry name" value="Legumain"/>
    <property type="match status" value="1"/>
</dbReference>
<sequence length="393" mass="44349">MGGASSKQWILLVAGSRGWDNYRHQADVCHAYQIAKRNGIPDEQIIVMMYDDIAYNKENPFPGNIINEPNGMNVYNGVPKDYTGNEVSADNFLAVLSGDEASVTKRGPKKVIKSGSNDAIFVYLSDHGSIGMFSFPRSTMVIYMESCHSGSMLNQLPKNINVYGVSASTPGESSYACYEDKRRNAFLADAFTAAWLCHNKNSDLDSTTFQDQFKFISKKVTTSTPCQYGDMEMRKGIISDFWGNGAPGDTEQPRAFELTDAIPSYNVPLKIQENRIRNERDSGKKEELRRRYEHLRQTKAKIEVVVQQIACDSCPRRGPRCLTERKAPTRLRELKAVAEHFRTTCFDWHEEEFECALSQMHVFVNLCESGVQVASITRAITRVSRVQRGHVQH</sequence>
<dbReference type="Proteomes" id="UP000824540">
    <property type="component" value="Unassembled WGS sequence"/>
</dbReference>
<dbReference type="PANTHER" id="PTHR12000">
    <property type="entry name" value="HEMOGLOBINASE FAMILY MEMBER"/>
    <property type="match status" value="1"/>
</dbReference>
<keyword evidence="3" id="KW-0175">Coiled coil</keyword>
<evidence type="ECO:0000313" key="4">
    <source>
        <dbReference type="EMBL" id="KAG9329635.1"/>
    </source>
</evidence>
<feature type="coiled-coil region" evidence="3">
    <location>
        <begin position="278"/>
        <end position="305"/>
    </location>
</feature>
<comment type="similarity">
    <text evidence="1">Belongs to the peptidase C13 family.</text>
</comment>
<dbReference type="InterPro" id="IPR001096">
    <property type="entry name" value="Peptidase_C13"/>
</dbReference>
<comment type="caution">
    <text evidence="4">The sequence shown here is derived from an EMBL/GenBank/DDBJ whole genome shotgun (WGS) entry which is preliminary data.</text>
</comment>
<dbReference type="PANTHER" id="PTHR12000:SF21">
    <property type="entry name" value="LEGUMAIN-RELATED"/>
    <property type="match status" value="1"/>
</dbReference>
<dbReference type="InterPro" id="IPR046427">
    <property type="entry name" value="Legumain_prodom_sf"/>
</dbReference>
<dbReference type="GO" id="GO:0006624">
    <property type="term" value="P:vacuolar protein processing"/>
    <property type="evidence" value="ECO:0007669"/>
    <property type="project" value="TreeGrafter"/>
</dbReference>
<dbReference type="Pfam" id="PF01650">
    <property type="entry name" value="Peptidase_C13"/>
    <property type="match status" value="2"/>
</dbReference>
<dbReference type="Gene3D" id="3.40.50.1460">
    <property type="match status" value="2"/>
</dbReference>
<evidence type="ECO:0000256" key="2">
    <source>
        <dbReference type="PIRSR" id="PIRSR019663-1"/>
    </source>
</evidence>
<dbReference type="OrthoDB" id="192611at2759"/>
<feature type="active site" evidence="2">
    <location>
        <position position="127"/>
    </location>
</feature>
<evidence type="ECO:0000256" key="3">
    <source>
        <dbReference type="SAM" id="Coils"/>
    </source>
</evidence>
<dbReference type="GO" id="GO:0004197">
    <property type="term" value="F:cysteine-type endopeptidase activity"/>
    <property type="evidence" value="ECO:0007669"/>
    <property type="project" value="TreeGrafter"/>
</dbReference>
<feature type="active site" description="Nucleophile" evidence="2">
    <location>
        <position position="147"/>
    </location>
</feature>
<gene>
    <name evidence="4" type="ORF">JZ751_003413</name>
</gene>
<accession>A0A8T2MNN1</accession>
<dbReference type="Gene3D" id="1.10.132.130">
    <property type="match status" value="1"/>
</dbReference>
<reference evidence="4" key="1">
    <citation type="thesis" date="2021" institute="BYU ScholarsArchive" country="Provo, UT, USA">
        <title>Applications of and Algorithms for Genome Assembly and Genomic Analyses with an Emphasis on Marine Teleosts.</title>
        <authorList>
            <person name="Pickett B.D."/>
        </authorList>
    </citation>
    <scope>NUCLEOTIDE SEQUENCE</scope>
    <source>
        <strain evidence="4">HI-2016</strain>
    </source>
</reference>
<dbReference type="AlphaFoldDB" id="A0A8T2MNN1"/>
<dbReference type="GO" id="GO:0005773">
    <property type="term" value="C:vacuole"/>
    <property type="evidence" value="ECO:0007669"/>
    <property type="project" value="GOC"/>
</dbReference>
<protein>
    <recommendedName>
        <fullName evidence="6">Legumain</fullName>
    </recommendedName>
</protein>
<organism evidence="4 5">
    <name type="scientific">Albula glossodonta</name>
    <name type="common">roundjaw bonefish</name>
    <dbReference type="NCBI Taxonomy" id="121402"/>
    <lineage>
        <taxon>Eukaryota</taxon>
        <taxon>Metazoa</taxon>
        <taxon>Chordata</taxon>
        <taxon>Craniata</taxon>
        <taxon>Vertebrata</taxon>
        <taxon>Euteleostomi</taxon>
        <taxon>Actinopterygii</taxon>
        <taxon>Neopterygii</taxon>
        <taxon>Teleostei</taxon>
        <taxon>Albuliformes</taxon>
        <taxon>Albulidae</taxon>
        <taxon>Albula</taxon>
    </lineage>
</organism>
<name>A0A8T2MNN1_9TELE</name>
<dbReference type="CDD" id="cd21115">
    <property type="entry name" value="legumain_C"/>
    <property type="match status" value="1"/>
</dbReference>
<evidence type="ECO:0008006" key="6">
    <source>
        <dbReference type="Google" id="ProtNLM"/>
    </source>
</evidence>
<dbReference type="PRINTS" id="PR00776">
    <property type="entry name" value="HEMOGLOBNASE"/>
</dbReference>
<evidence type="ECO:0000313" key="5">
    <source>
        <dbReference type="Proteomes" id="UP000824540"/>
    </source>
</evidence>